<dbReference type="InterPro" id="IPR003488">
    <property type="entry name" value="DprA"/>
</dbReference>
<dbReference type="RefSeq" id="WP_034661581.1">
    <property type="nucleotide sequence ID" value="NZ_PNHG01000011.1"/>
</dbReference>
<comment type="caution">
    <text evidence="3">The sequence shown here is derived from an EMBL/GenBank/DDBJ whole genome shotgun (WGS) entry which is preliminary data.</text>
</comment>
<evidence type="ECO:0000313" key="4">
    <source>
        <dbReference type="Proteomes" id="UP000235836"/>
    </source>
</evidence>
<dbReference type="SUPFAM" id="SSF102405">
    <property type="entry name" value="MCP/YpsA-like"/>
    <property type="match status" value="1"/>
</dbReference>
<dbReference type="GO" id="GO:0009294">
    <property type="term" value="P:DNA-mediated transformation"/>
    <property type="evidence" value="ECO:0007669"/>
    <property type="project" value="InterPro"/>
</dbReference>
<sequence>MSSLESWAYLNRVVEGPNRHLLALLDAGRDADEIAHGIRTRASWLGGLGPATESRYTWDQPSEDLAAAEREGFVLLTPESEHWPRDEIAASFDVARAKAMREAVGNRLSLPPDAYAPHALWVRGNESLAQLFASAVGIVGTRAASAYGRHATTDLCKGLARHQHTIVSGGALGIDTVAHSTALDAGGTTVVVAACGAGQVYPRRNEQLFARVASEGGAIVTEYPPGMTPDRHRFLTRNRLVAALTQGTIVVEAAFRSGALNTLKWVEVFNRVGMAVPGPILGPGSLGTNLAIRDERAAMVLSADDAHEKLSPIGTSDVDGQLELDYAANAIQQLSRNELRVYDSLPLADTGGLEAGDVAQACGFTIGLTVHLLMDLNKKGMVIRKGQLWERADGAGIPA</sequence>
<proteinExistence type="inferred from homology"/>
<protein>
    <submittedName>
        <fullName evidence="3">DNA-protecting protein DprA</fullName>
    </submittedName>
</protein>
<dbReference type="Proteomes" id="UP000235836">
    <property type="component" value="Unassembled WGS sequence"/>
</dbReference>
<dbReference type="Gene3D" id="3.40.50.450">
    <property type="match status" value="1"/>
</dbReference>
<reference evidence="3 4" key="1">
    <citation type="submission" date="2017-09" db="EMBL/GenBank/DDBJ databases">
        <title>Bacterial strain isolated from the female urinary microbiota.</title>
        <authorList>
            <person name="Thomas-White K."/>
            <person name="Kumar N."/>
            <person name="Forster S."/>
            <person name="Putonti C."/>
            <person name="Lawley T."/>
            <person name="Wolfe A.J."/>
        </authorList>
    </citation>
    <scope>NUCLEOTIDE SEQUENCE [LARGE SCALE GENOMIC DNA]</scope>
    <source>
        <strain evidence="3 4">UMB0792</strain>
    </source>
</reference>
<evidence type="ECO:0000313" key="3">
    <source>
        <dbReference type="EMBL" id="PMC64042.1"/>
    </source>
</evidence>
<name>A0A2N6T423_9CORY</name>
<keyword evidence="4" id="KW-1185">Reference proteome</keyword>
<dbReference type="PANTHER" id="PTHR43022">
    <property type="entry name" value="PROTEIN SMF"/>
    <property type="match status" value="1"/>
</dbReference>
<dbReference type="PANTHER" id="PTHR43022:SF1">
    <property type="entry name" value="PROTEIN SMF"/>
    <property type="match status" value="1"/>
</dbReference>
<gene>
    <name evidence="3" type="primary">dprA</name>
    <name evidence="3" type="ORF">CJ203_08015</name>
</gene>
<organism evidence="3 4">
    <name type="scientific">Corynebacterium tuscaniense</name>
    <dbReference type="NCBI Taxonomy" id="302449"/>
    <lineage>
        <taxon>Bacteria</taxon>
        <taxon>Bacillati</taxon>
        <taxon>Actinomycetota</taxon>
        <taxon>Actinomycetes</taxon>
        <taxon>Mycobacteriales</taxon>
        <taxon>Corynebacteriaceae</taxon>
        <taxon>Corynebacterium</taxon>
    </lineage>
</organism>
<accession>A0A2N6T423</accession>
<evidence type="ECO:0000256" key="1">
    <source>
        <dbReference type="ARBA" id="ARBA00006525"/>
    </source>
</evidence>
<comment type="similarity">
    <text evidence="1">Belongs to the DprA/Smf family.</text>
</comment>
<dbReference type="Pfam" id="PF02481">
    <property type="entry name" value="DNA_processg_A"/>
    <property type="match status" value="1"/>
</dbReference>
<dbReference type="EMBL" id="PNHG01000011">
    <property type="protein sequence ID" value="PMC64042.1"/>
    <property type="molecule type" value="Genomic_DNA"/>
</dbReference>
<evidence type="ECO:0000259" key="2">
    <source>
        <dbReference type="Pfam" id="PF02481"/>
    </source>
</evidence>
<dbReference type="NCBIfam" id="TIGR00732">
    <property type="entry name" value="dprA"/>
    <property type="match status" value="1"/>
</dbReference>
<feature type="domain" description="Smf/DprA SLOG" evidence="2">
    <location>
        <begin position="116"/>
        <end position="310"/>
    </location>
</feature>
<dbReference type="AlphaFoldDB" id="A0A2N6T423"/>
<dbReference type="InterPro" id="IPR057666">
    <property type="entry name" value="DrpA_SLOG"/>
</dbReference>